<name>A0ABU3U353_9FLAO</name>
<dbReference type="InterPro" id="IPR027417">
    <property type="entry name" value="P-loop_NTPase"/>
</dbReference>
<protein>
    <submittedName>
        <fullName evidence="2">Sulfotransferase family protein</fullName>
    </submittedName>
</protein>
<proteinExistence type="predicted"/>
<feature type="transmembrane region" description="Helical" evidence="1">
    <location>
        <begin position="6"/>
        <end position="21"/>
    </location>
</feature>
<dbReference type="SUPFAM" id="SSF52540">
    <property type="entry name" value="P-loop containing nucleoside triphosphate hydrolases"/>
    <property type="match status" value="1"/>
</dbReference>
<dbReference type="RefSeq" id="WP_316660601.1">
    <property type="nucleotide sequence ID" value="NZ_JAWHTF010000001.1"/>
</dbReference>
<sequence>MTYFLLAGISGVIFSALLIYFRRHFFKTLETTLALSNAVLSDEVELVKQKRLIQALKKMLISLIFSLVIIGLVIFVTTLPIALFAKINKIPYGYLDFNSVGFVLFLSIGSILPFVFNKKKKNEDYSEASKLLHKLILNNYFLSKFLFSIDHKFKKNKNIKQDSNFLIVSGLARAGTTSLTEQIFKAGNFSSLDYSNMPLLLAPNLWEKLYNPKKAKLKERKHGDKILFGVNTIEALEEYFFKVFLNDSFISDEYLIEHKIDQEVYENYLKYQALIKKKSDAMYISKNNNLILRYRSLRNLNKDFKTIFLFRKPVEHAYSLLNQHKRFTNLQNENDFVLTYMNWLGHHEFGNNQKVFKLTEEAPNITFDKNSLNYWLEVWLNYYSYLVNIIDNNTIFIEYEDYLKHPKEVLQAVEKDLKTQFNFLHIKPFVNPKNIDISDCNKDLLRKTDIVYNALKKRKLII</sequence>
<evidence type="ECO:0000313" key="3">
    <source>
        <dbReference type="Proteomes" id="UP001268651"/>
    </source>
</evidence>
<dbReference type="Gene3D" id="3.40.50.300">
    <property type="entry name" value="P-loop containing nucleotide triphosphate hydrolases"/>
    <property type="match status" value="1"/>
</dbReference>
<keyword evidence="1" id="KW-0812">Transmembrane</keyword>
<evidence type="ECO:0000313" key="2">
    <source>
        <dbReference type="EMBL" id="MDU8884828.1"/>
    </source>
</evidence>
<dbReference type="EMBL" id="JAWHTF010000001">
    <property type="protein sequence ID" value="MDU8884828.1"/>
    <property type="molecule type" value="Genomic_DNA"/>
</dbReference>
<comment type="caution">
    <text evidence="2">The sequence shown here is derived from an EMBL/GenBank/DDBJ whole genome shotgun (WGS) entry which is preliminary data.</text>
</comment>
<reference evidence="2 3" key="1">
    <citation type="submission" date="2023-10" db="EMBL/GenBank/DDBJ databases">
        <title>Marimonas sp. nov. isolated from tidal mud flat.</title>
        <authorList>
            <person name="Jaincy N.J."/>
            <person name="Srinivasan S."/>
            <person name="Lee S.-S."/>
        </authorList>
    </citation>
    <scope>NUCLEOTIDE SEQUENCE [LARGE SCALE GENOMIC DNA]</scope>
    <source>
        <strain evidence="2 3">MJ-SS3</strain>
    </source>
</reference>
<evidence type="ECO:0000256" key="1">
    <source>
        <dbReference type="SAM" id="Phobius"/>
    </source>
</evidence>
<keyword evidence="1" id="KW-0472">Membrane</keyword>
<feature type="transmembrane region" description="Helical" evidence="1">
    <location>
        <begin position="97"/>
        <end position="116"/>
    </location>
</feature>
<feature type="transmembrane region" description="Helical" evidence="1">
    <location>
        <begin position="60"/>
        <end position="85"/>
    </location>
</feature>
<keyword evidence="1" id="KW-1133">Transmembrane helix</keyword>
<gene>
    <name evidence="2" type="ORF">RXV94_01565</name>
</gene>
<keyword evidence="3" id="KW-1185">Reference proteome</keyword>
<dbReference type="Proteomes" id="UP001268651">
    <property type="component" value="Unassembled WGS sequence"/>
</dbReference>
<accession>A0ABU3U353</accession>
<organism evidence="2 3">
    <name type="scientific">Gilvirhabdus luticola</name>
    <dbReference type="NCBI Taxonomy" id="3079858"/>
    <lineage>
        <taxon>Bacteria</taxon>
        <taxon>Pseudomonadati</taxon>
        <taxon>Bacteroidota</taxon>
        <taxon>Flavobacteriia</taxon>
        <taxon>Flavobacteriales</taxon>
        <taxon>Flavobacteriaceae</taxon>
        <taxon>Gilvirhabdus</taxon>
    </lineage>
</organism>